<evidence type="ECO:0000313" key="13">
    <source>
        <dbReference type="Proteomes" id="UP000184364"/>
    </source>
</evidence>
<feature type="binding site" evidence="10">
    <location>
        <position position="315"/>
    </location>
    <ligand>
        <name>substrate</name>
    </ligand>
</feature>
<dbReference type="GO" id="GO:0070284">
    <property type="term" value="F:phosphomethylpyrimidine synthase activity"/>
    <property type="evidence" value="ECO:0007669"/>
    <property type="project" value="UniProtKB-EC"/>
</dbReference>
<keyword evidence="3 10" id="KW-0949">S-adenosyl-L-methionine</keyword>
<dbReference type="PANTHER" id="PTHR30557">
    <property type="entry name" value="THIAMINE BIOSYNTHESIS PROTEIN THIC"/>
    <property type="match status" value="1"/>
</dbReference>
<gene>
    <name evidence="10" type="primary">thiC</name>
    <name evidence="12" type="ORF">SAMN05444267_101347</name>
</gene>
<dbReference type="GO" id="GO:0005829">
    <property type="term" value="C:cytosol"/>
    <property type="evidence" value="ECO:0007669"/>
    <property type="project" value="TreeGrafter"/>
</dbReference>
<comment type="similarity">
    <text evidence="10">Belongs to the ThiC family.</text>
</comment>
<dbReference type="GO" id="GO:0009228">
    <property type="term" value="P:thiamine biosynthetic process"/>
    <property type="evidence" value="ECO:0007669"/>
    <property type="project" value="UniProtKB-UniRule"/>
</dbReference>
<keyword evidence="9 10" id="KW-0456">Lyase</keyword>
<dbReference type="GO" id="GO:0051539">
    <property type="term" value="F:4 iron, 4 sulfur cluster binding"/>
    <property type="evidence" value="ECO:0007669"/>
    <property type="project" value="UniProtKB-KW"/>
</dbReference>
<proteinExistence type="inferred from homology"/>
<dbReference type="GO" id="GO:0008270">
    <property type="term" value="F:zinc ion binding"/>
    <property type="evidence" value="ECO:0007669"/>
    <property type="project" value="UniProtKB-UniRule"/>
</dbReference>
<evidence type="ECO:0000256" key="10">
    <source>
        <dbReference type="HAMAP-Rule" id="MF_00089"/>
    </source>
</evidence>
<dbReference type="AlphaFoldDB" id="A0A1M6YHQ4"/>
<feature type="binding site" evidence="10">
    <location>
        <position position="250"/>
    </location>
    <ligand>
        <name>substrate</name>
    </ligand>
</feature>
<feature type="binding site" evidence="10">
    <location>
        <position position="221"/>
    </location>
    <ligand>
        <name>substrate</name>
    </ligand>
</feature>
<dbReference type="STRING" id="1302687.SAMN05444267_101347"/>
<dbReference type="NCBIfam" id="NF006763">
    <property type="entry name" value="PRK09284.1"/>
    <property type="match status" value="1"/>
</dbReference>
<evidence type="ECO:0000256" key="3">
    <source>
        <dbReference type="ARBA" id="ARBA00022691"/>
    </source>
</evidence>
<reference evidence="13" key="1">
    <citation type="submission" date="2016-11" db="EMBL/GenBank/DDBJ databases">
        <authorList>
            <person name="Varghese N."/>
            <person name="Submissions S."/>
        </authorList>
    </citation>
    <scope>NUCLEOTIDE SEQUENCE [LARGE SCALE GENOMIC DNA]</scope>
    <source>
        <strain evidence="13">DSM 26899</strain>
    </source>
</reference>
<evidence type="ECO:0000313" key="12">
    <source>
        <dbReference type="EMBL" id="SHL17643.1"/>
    </source>
</evidence>
<dbReference type="RefSeq" id="WP_073292763.1">
    <property type="nucleotide sequence ID" value="NZ_FRAV01000013.1"/>
</dbReference>
<feature type="binding site" evidence="10">
    <location>
        <position position="571"/>
    </location>
    <ligand>
        <name>[4Fe-4S] cluster</name>
        <dbReference type="ChEBI" id="CHEBI:49883"/>
        <note>4Fe-4S-S-AdoMet</note>
    </ligand>
</feature>
<evidence type="ECO:0000256" key="2">
    <source>
        <dbReference type="ARBA" id="ARBA00022485"/>
    </source>
</evidence>
<evidence type="ECO:0000256" key="1">
    <source>
        <dbReference type="ARBA" id="ARBA00003175"/>
    </source>
</evidence>
<feature type="binding site" evidence="10">
    <location>
        <begin position="376"/>
        <end position="379"/>
    </location>
    <ligand>
        <name>substrate</name>
    </ligand>
</feature>
<protein>
    <recommendedName>
        <fullName evidence="10">Phosphomethylpyrimidine synthase</fullName>
        <ecNumber evidence="10">4.1.99.17</ecNumber>
    </recommendedName>
    <alternativeName>
        <fullName evidence="10">Hydroxymethylpyrimidine phosphate synthase</fullName>
        <shortName evidence="10">HMP-P synthase</shortName>
        <shortName evidence="10">HMP-phosphate synthase</shortName>
        <shortName evidence="10">HMPP synthase</shortName>
    </alternativeName>
    <alternativeName>
        <fullName evidence="10">Thiamine biosynthesis protein ThiC</fullName>
    </alternativeName>
</protein>
<dbReference type="UniPathway" id="UPA00060"/>
<keyword evidence="8 10" id="KW-0411">Iron-sulfur</keyword>
<dbReference type="EMBL" id="FRAV01000013">
    <property type="protein sequence ID" value="SHL17643.1"/>
    <property type="molecule type" value="Genomic_DNA"/>
</dbReference>
<feature type="binding site" evidence="10">
    <location>
        <position position="563"/>
    </location>
    <ligand>
        <name>[4Fe-4S] cluster</name>
        <dbReference type="ChEBI" id="CHEBI:49883"/>
        <note>4Fe-4S-S-AdoMet</note>
    </ligand>
</feature>
<dbReference type="FunFam" id="3.20.20.540:FF:000001">
    <property type="entry name" value="Phosphomethylpyrimidine synthase"/>
    <property type="match status" value="1"/>
</dbReference>
<feature type="binding site" evidence="10">
    <location>
        <position position="483"/>
    </location>
    <ligand>
        <name>Zn(2+)</name>
        <dbReference type="ChEBI" id="CHEBI:29105"/>
    </ligand>
</feature>
<dbReference type="NCBIfam" id="NF009895">
    <property type="entry name" value="PRK13352.1"/>
    <property type="match status" value="1"/>
</dbReference>
<dbReference type="InterPro" id="IPR002817">
    <property type="entry name" value="ThiC/BzaA/B"/>
</dbReference>
<comment type="catalytic activity">
    <reaction evidence="10">
        <text>5-amino-1-(5-phospho-beta-D-ribosyl)imidazole + S-adenosyl-L-methionine = 4-amino-2-methyl-5-(phosphooxymethyl)pyrimidine + CO + 5'-deoxyadenosine + formate + L-methionine + 3 H(+)</text>
        <dbReference type="Rhea" id="RHEA:24840"/>
        <dbReference type="ChEBI" id="CHEBI:15378"/>
        <dbReference type="ChEBI" id="CHEBI:15740"/>
        <dbReference type="ChEBI" id="CHEBI:17245"/>
        <dbReference type="ChEBI" id="CHEBI:17319"/>
        <dbReference type="ChEBI" id="CHEBI:57844"/>
        <dbReference type="ChEBI" id="CHEBI:58354"/>
        <dbReference type="ChEBI" id="CHEBI:59789"/>
        <dbReference type="ChEBI" id="CHEBI:137981"/>
        <dbReference type="EC" id="4.1.99.17"/>
    </reaction>
</comment>
<evidence type="ECO:0000256" key="6">
    <source>
        <dbReference type="ARBA" id="ARBA00022977"/>
    </source>
</evidence>
<dbReference type="EC" id="4.1.99.17" evidence="10"/>
<dbReference type="Gene3D" id="3.20.20.540">
    <property type="entry name" value="Radical SAM ThiC family, central domain"/>
    <property type="match status" value="1"/>
</dbReference>
<evidence type="ECO:0000256" key="4">
    <source>
        <dbReference type="ARBA" id="ARBA00022723"/>
    </source>
</evidence>
<dbReference type="HAMAP" id="MF_00089">
    <property type="entry name" value="ThiC"/>
    <property type="match status" value="1"/>
</dbReference>
<comment type="function">
    <text evidence="1 10">Catalyzes the synthesis of the hydroxymethylpyrimidine phosphate (HMP-P) moiety of thiamine from aminoimidazole ribotide (AIR) in a radical S-adenosyl-L-methionine (SAM)-dependent reaction.</text>
</comment>
<evidence type="ECO:0000256" key="7">
    <source>
        <dbReference type="ARBA" id="ARBA00023004"/>
    </source>
</evidence>
<feature type="binding site" evidence="10">
    <location>
        <position position="442"/>
    </location>
    <ligand>
        <name>substrate</name>
    </ligand>
</feature>
<dbReference type="SFLD" id="SFLDF00407">
    <property type="entry name" value="phosphomethylpyrimidine_syntha"/>
    <property type="match status" value="1"/>
</dbReference>
<keyword evidence="6 10" id="KW-0784">Thiamine biosynthesis</keyword>
<organism evidence="12 13">
    <name type="scientific">Chryseobacterium polytrichastri</name>
    <dbReference type="NCBI Taxonomy" id="1302687"/>
    <lineage>
        <taxon>Bacteria</taxon>
        <taxon>Pseudomonadati</taxon>
        <taxon>Bacteroidota</taxon>
        <taxon>Flavobacteriia</taxon>
        <taxon>Flavobacteriales</taxon>
        <taxon>Weeksellaceae</taxon>
        <taxon>Chryseobacterium group</taxon>
        <taxon>Chryseobacterium</taxon>
    </lineage>
</organism>
<keyword evidence="13" id="KW-1185">Reference proteome</keyword>
<dbReference type="InterPro" id="IPR038521">
    <property type="entry name" value="ThiC/Bza_core_dom"/>
</dbReference>
<dbReference type="PANTHER" id="PTHR30557:SF1">
    <property type="entry name" value="PHOSPHOMETHYLPYRIMIDINE SYNTHASE, CHLOROPLASTIC"/>
    <property type="match status" value="1"/>
</dbReference>
<dbReference type="SFLD" id="SFLDS00113">
    <property type="entry name" value="Radical_SAM_Phosphomethylpyrim"/>
    <property type="match status" value="1"/>
</dbReference>
<dbReference type="Proteomes" id="UP000184364">
    <property type="component" value="Unassembled WGS sequence"/>
</dbReference>
<dbReference type="InterPro" id="IPR037509">
    <property type="entry name" value="ThiC"/>
</dbReference>
<dbReference type="SFLD" id="SFLDG01114">
    <property type="entry name" value="phosphomethylpyrimidine_syntha"/>
    <property type="match status" value="1"/>
</dbReference>
<evidence type="ECO:0000259" key="11">
    <source>
        <dbReference type="Pfam" id="PF13667"/>
    </source>
</evidence>
<feature type="binding site" evidence="10">
    <location>
        <position position="279"/>
    </location>
    <ligand>
        <name>substrate</name>
    </ligand>
</feature>
<feature type="domain" description="ThiC-associated" evidence="11">
    <location>
        <begin position="9"/>
        <end position="86"/>
    </location>
</feature>
<feature type="binding site" evidence="10">
    <location>
        <position position="415"/>
    </location>
    <ligand>
        <name>substrate</name>
    </ligand>
</feature>
<feature type="binding site" evidence="10">
    <location>
        <begin position="335"/>
        <end position="337"/>
    </location>
    <ligand>
        <name>substrate</name>
    </ligand>
</feature>
<dbReference type="Gene3D" id="6.10.250.620">
    <property type="match status" value="1"/>
</dbReference>
<evidence type="ECO:0000256" key="5">
    <source>
        <dbReference type="ARBA" id="ARBA00022833"/>
    </source>
</evidence>
<dbReference type="GO" id="GO:0009229">
    <property type="term" value="P:thiamine diphosphate biosynthetic process"/>
    <property type="evidence" value="ECO:0007669"/>
    <property type="project" value="UniProtKB-UniRule"/>
</dbReference>
<evidence type="ECO:0000256" key="9">
    <source>
        <dbReference type="ARBA" id="ARBA00023239"/>
    </source>
</evidence>
<dbReference type="InterPro" id="IPR025747">
    <property type="entry name" value="ThiC-associated_dom"/>
</dbReference>
<evidence type="ECO:0000256" key="8">
    <source>
        <dbReference type="ARBA" id="ARBA00023014"/>
    </source>
</evidence>
<feature type="binding site" evidence="10">
    <location>
        <position position="566"/>
    </location>
    <ligand>
        <name>[4Fe-4S] cluster</name>
        <dbReference type="ChEBI" id="CHEBI:49883"/>
        <note>4Fe-4S-S-AdoMet</note>
    </ligand>
</feature>
<dbReference type="NCBIfam" id="TIGR00190">
    <property type="entry name" value="thiC"/>
    <property type="match status" value="1"/>
</dbReference>
<dbReference type="Pfam" id="PF01964">
    <property type="entry name" value="ThiC_Rad_SAM"/>
    <property type="match status" value="1"/>
</dbReference>
<dbReference type="Pfam" id="PF13667">
    <property type="entry name" value="ThiC-associated"/>
    <property type="match status" value="1"/>
</dbReference>
<comment type="cofactor">
    <cofactor evidence="10">
        <name>[4Fe-4S] cluster</name>
        <dbReference type="ChEBI" id="CHEBI:49883"/>
    </cofactor>
    <text evidence="10">Binds 1 [4Fe-4S] cluster per subunit. The cluster is coordinated with 3 cysteines and an exchangeable S-adenosyl-L-methionine.</text>
</comment>
<name>A0A1M6YHQ4_9FLAO</name>
<keyword evidence="4 10" id="KW-0479">Metal-binding</keyword>
<accession>A0A1M6YHQ4</accession>
<feature type="binding site" evidence="10">
    <location>
        <position position="419"/>
    </location>
    <ligand>
        <name>Zn(2+)</name>
        <dbReference type="ChEBI" id="CHEBI:29105"/>
    </ligand>
</feature>
<dbReference type="OrthoDB" id="9805897at2"/>
<comment type="pathway">
    <text evidence="10">Cofactor biosynthesis; thiamine diphosphate biosynthesis.</text>
</comment>
<keyword evidence="5 10" id="KW-0862">Zinc</keyword>
<sequence>MAHKITRSPFPNSKKIYVEGKIHPINVAMREIHLSPTKLTNGTLEENPPVTIYDTSGPYTDENSEIDIEKGLPRIREQWILDREDVDVLDNITSEYGKKRLADPKLADLRFSYNHKPKVAKEGKEVTQLYYARQGIITPEMEYIAIRENQRIEQLDTVSKDMAFQHPGNSFGARTPKSKITPEFVREEIARGRAIIPNNINHPESEPMIIGRNFLVKINANIGNSAVSSSIDEEVEKAVWACRWGADTIMDLSTGKNIHETREWIIRNSPVPIGTVPIYQALEKVKGVPEDLTWEIFKDTLIEQAEQGVSYFTIHAGVLLRYIHLTANRVTGIVSRGGSIMAKWCLYHHKESFLYTHFEEICEIMKKYDVAFSLGDGLRPGSIADANDEAQFAELETLGELTKIAWKHNVQVMIEGPGHVPMHMIKENMEKQLEVCDEAPFYTLGPLTTDIAPGYDHITSGIGAAMIGWFGCAMLCYVTPKEHLGLPNREDVKVGVITYKLAAHAADLAKGHPGAQYRDNALSKARFEFRWEDQFNLSLDPETARSYHDETLPADGAKIAHFCSMCGPKFCSMKITQEIRESAEKGMFDKSQEFIEKGKEIYI</sequence>
<keyword evidence="7 10" id="KW-0408">Iron</keyword>
<keyword evidence="2 10" id="KW-0004">4Fe-4S</keyword>